<keyword evidence="6" id="KW-0175">Coiled coil</keyword>
<keyword evidence="2" id="KW-0547">Nucleotide-binding</keyword>
<evidence type="ECO:0000256" key="6">
    <source>
        <dbReference type="SAM" id="Coils"/>
    </source>
</evidence>
<dbReference type="Proteomes" id="UP000294830">
    <property type="component" value="Unassembled WGS sequence"/>
</dbReference>
<dbReference type="SUPFAM" id="SSF52540">
    <property type="entry name" value="P-loop containing nucleoside triphosphate hydrolases"/>
    <property type="match status" value="1"/>
</dbReference>
<dbReference type="Pfam" id="PF13087">
    <property type="entry name" value="AAA_12"/>
    <property type="match status" value="1"/>
</dbReference>
<organism evidence="9 10">
    <name type="scientific">Acetobacteroides hydrogenigenes</name>
    <dbReference type="NCBI Taxonomy" id="979970"/>
    <lineage>
        <taxon>Bacteria</taxon>
        <taxon>Pseudomonadati</taxon>
        <taxon>Bacteroidota</taxon>
        <taxon>Bacteroidia</taxon>
        <taxon>Bacteroidales</taxon>
        <taxon>Rikenellaceae</taxon>
        <taxon>Acetobacteroides</taxon>
    </lineage>
</organism>
<evidence type="ECO:0000256" key="5">
    <source>
        <dbReference type="ARBA" id="ARBA00022840"/>
    </source>
</evidence>
<dbReference type="RefSeq" id="WP_131837844.1">
    <property type="nucleotide sequence ID" value="NZ_SLWB01000001.1"/>
</dbReference>
<proteinExistence type="inferred from homology"/>
<dbReference type="EMBL" id="SLWB01000001">
    <property type="protein sequence ID" value="TCN73061.1"/>
    <property type="molecule type" value="Genomic_DNA"/>
</dbReference>
<evidence type="ECO:0000256" key="3">
    <source>
        <dbReference type="ARBA" id="ARBA00022801"/>
    </source>
</evidence>
<dbReference type="GO" id="GO:0016787">
    <property type="term" value="F:hydrolase activity"/>
    <property type="evidence" value="ECO:0007669"/>
    <property type="project" value="UniProtKB-KW"/>
</dbReference>
<comment type="similarity">
    <text evidence="1">Belongs to the DNA2/NAM7 helicase family.</text>
</comment>
<feature type="domain" description="DNA2/NAM7 helicase-like C-terminal" evidence="8">
    <location>
        <begin position="887"/>
        <end position="1013"/>
    </location>
</feature>
<dbReference type="InterPro" id="IPR050534">
    <property type="entry name" value="Coronavir_polyprotein_1ab"/>
</dbReference>
<comment type="caution">
    <text evidence="9">The sequence shown here is derived from an EMBL/GenBank/DDBJ whole genome shotgun (WGS) entry which is preliminary data.</text>
</comment>
<dbReference type="InterPro" id="IPR027417">
    <property type="entry name" value="P-loop_NTPase"/>
</dbReference>
<dbReference type="Gene3D" id="3.40.50.300">
    <property type="entry name" value="P-loop containing nucleotide triphosphate hydrolases"/>
    <property type="match status" value="2"/>
</dbReference>
<keyword evidence="3" id="KW-0378">Hydrolase</keyword>
<dbReference type="GO" id="GO:0005524">
    <property type="term" value="F:ATP binding"/>
    <property type="evidence" value="ECO:0007669"/>
    <property type="project" value="UniProtKB-KW"/>
</dbReference>
<dbReference type="InterPro" id="IPR041677">
    <property type="entry name" value="DNA2/NAM7_AAA_11"/>
</dbReference>
<evidence type="ECO:0000256" key="2">
    <source>
        <dbReference type="ARBA" id="ARBA00022741"/>
    </source>
</evidence>
<feature type="domain" description="DNA2/NAM7 helicase helicase" evidence="7">
    <location>
        <begin position="294"/>
        <end position="778"/>
    </location>
</feature>
<dbReference type="OrthoDB" id="9757917at2"/>
<accession>A0A4V2RQX0</accession>
<keyword evidence="5" id="KW-0067">ATP-binding</keyword>
<keyword evidence="10" id="KW-1185">Reference proteome</keyword>
<gene>
    <name evidence="9" type="ORF">CLV25_101279</name>
</gene>
<evidence type="ECO:0000313" key="10">
    <source>
        <dbReference type="Proteomes" id="UP000294830"/>
    </source>
</evidence>
<evidence type="ECO:0000259" key="7">
    <source>
        <dbReference type="Pfam" id="PF13086"/>
    </source>
</evidence>
<keyword evidence="4 9" id="KW-0347">Helicase</keyword>
<evidence type="ECO:0000256" key="1">
    <source>
        <dbReference type="ARBA" id="ARBA00007913"/>
    </source>
</evidence>
<dbReference type="InterPro" id="IPR041679">
    <property type="entry name" value="DNA2/NAM7-like_C"/>
</dbReference>
<dbReference type="GO" id="GO:0043139">
    <property type="term" value="F:5'-3' DNA helicase activity"/>
    <property type="evidence" value="ECO:0007669"/>
    <property type="project" value="TreeGrafter"/>
</dbReference>
<evidence type="ECO:0000259" key="8">
    <source>
        <dbReference type="Pfam" id="PF13087"/>
    </source>
</evidence>
<name>A0A4V2RQX0_9BACT</name>
<feature type="coiled-coil region" evidence="6">
    <location>
        <begin position="460"/>
        <end position="521"/>
    </location>
</feature>
<sequence>MKEYKKILSCWHKLEYFIPASLPKESGELNAKVPWTTPISAKDKQKTIEYTIYLGVFDSFHVTDFVKDFFDDKDRDENEKNSRICFAALKLDSNGFYKNDSLGISTLPWALSQLEKGNIDSNSWSNPFERIKEILFAEFEYVFNTVNINEEGELLNELQPIQYGTLKEIENRIESLCGWSIKPDKKIFFKCEEVYISAKENSNAEILNSFYTEDLENVISNIDNGILPKAFTDYLNGSLNKKGGRHDVIKDVSEVKKSLSPLNIPDGCWPSKYTLSLMQQFAVNSIFNNLANPNQTGLFSVNGPPGTGKTTLLRDLIAPIIVKRAKALSKYENPVDAFKKLRQVKVSDSFTAWVYIPDETIIDAGIVVTSSNNGAVENISKELPLKGEVAPYSQQVAYFRKVAERCISNENWGLISAVLGNKLNRTELVSKLWFNKDTIDLQETLKASKGIDGLSWDRVVKEFNQKLEEVTCEKQKLETYRCEYREFVRVSIAKDELEGRLAEKERELVDIRHKAEKQKEIVSTFDERKRDALSELSIIQQNRPNFFVYWFNRTLRNEYKQSLQVAFKQYTTVTEECKRALAELQKKEALLGEVKLQHQAVLSELALIIPRFNSLKELTSKAREELGQNYADDNFWDNIESKESQQACPWYSSKLKELQSELFILSLNLNEQFILHANSESNRIFTTLAAFFEYLKGEINLSQNVVKAMWDTFFLVIPVVSSTFASVQRMFRDLGKEDLPWLFIDEAGQAVPQAAIGAIWRSKRVVIVGDPFQIEPVVTIPKSLINNISSYFELDSTNVNSELSVQTMADRVNPWGTYLSSNSDNIWVGMPLRVHRRCLSPMFDIANSIAYGNTMYSATFKPNVINVKLENSFIHCEGIVEGRHFVKEQAEIIKKMLIDEINVCKGFPDVFVITPFSEISYKMSKFLFYPLLNTIKKYIPDIDNGLMKEMGVWLKSHVGTVHTFQGKQADGVIMCLGLDGNTKGAARWASSKPNLLNVALTRAKFRFTAVGDKHIWLNQQYFKELNKLNMNLV</sequence>
<evidence type="ECO:0000313" key="9">
    <source>
        <dbReference type="EMBL" id="TCN73061.1"/>
    </source>
</evidence>
<dbReference type="Pfam" id="PF13086">
    <property type="entry name" value="AAA_11"/>
    <property type="match status" value="1"/>
</dbReference>
<dbReference type="PANTHER" id="PTHR43788:SF8">
    <property type="entry name" value="DNA-BINDING PROTEIN SMUBP-2"/>
    <property type="match status" value="1"/>
</dbReference>
<reference evidence="9 10" key="1">
    <citation type="submission" date="2019-03" db="EMBL/GenBank/DDBJ databases">
        <title>Genomic Encyclopedia of Archaeal and Bacterial Type Strains, Phase II (KMG-II): from individual species to whole genera.</title>
        <authorList>
            <person name="Goeker M."/>
        </authorList>
    </citation>
    <scope>NUCLEOTIDE SEQUENCE [LARGE SCALE GENOMIC DNA]</scope>
    <source>
        <strain evidence="9 10">RL-C</strain>
    </source>
</reference>
<evidence type="ECO:0000256" key="4">
    <source>
        <dbReference type="ARBA" id="ARBA00022806"/>
    </source>
</evidence>
<dbReference type="PANTHER" id="PTHR43788">
    <property type="entry name" value="DNA2/NAM7 HELICASE FAMILY MEMBER"/>
    <property type="match status" value="1"/>
</dbReference>
<dbReference type="AlphaFoldDB" id="A0A4V2RQX0"/>
<protein>
    <submittedName>
        <fullName evidence="9">Superfamily I DNA and/or RNA helicase</fullName>
    </submittedName>
</protein>